<dbReference type="OrthoDB" id="3909595at2759"/>
<organism evidence="2 3">
    <name type="scientific">Trichodelitschia bisporula</name>
    <dbReference type="NCBI Taxonomy" id="703511"/>
    <lineage>
        <taxon>Eukaryota</taxon>
        <taxon>Fungi</taxon>
        <taxon>Dikarya</taxon>
        <taxon>Ascomycota</taxon>
        <taxon>Pezizomycotina</taxon>
        <taxon>Dothideomycetes</taxon>
        <taxon>Dothideomycetes incertae sedis</taxon>
        <taxon>Phaeotrichales</taxon>
        <taxon>Phaeotrichaceae</taxon>
        <taxon>Trichodelitschia</taxon>
    </lineage>
</organism>
<dbReference type="EMBL" id="ML996700">
    <property type="protein sequence ID" value="KAF2398550.1"/>
    <property type="molecule type" value="Genomic_DNA"/>
</dbReference>
<dbReference type="Proteomes" id="UP000799640">
    <property type="component" value="Unassembled WGS sequence"/>
</dbReference>
<protein>
    <submittedName>
        <fullName evidence="2">Uncharacterized protein</fullName>
    </submittedName>
</protein>
<name>A0A6G1HRA3_9PEZI</name>
<feature type="region of interest" description="Disordered" evidence="1">
    <location>
        <begin position="82"/>
        <end position="105"/>
    </location>
</feature>
<keyword evidence="3" id="KW-1185">Reference proteome</keyword>
<proteinExistence type="predicted"/>
<evidence type="ECO:0000313" key="3">
    <source>
        <dbReference type="Proteomes" id="UP000799640"/>
    </source>
</evidence>
<reference evidence="2" key="1">
    <citation type="journal article" date="2020" name="Stud. Mycol.">
        <title>101 Dothideomycetes genomes: a test case for predicting lifestyles and emergence of pathogens.</title>
        <authorList>
            <person name="Haridas S."/>
            <person name="Albert R."/>
            <person name="Binder M."/>
            <person name="Bloem J."/>
            <person name="Labutti K."/>
            <person name="Salamov A."/>
            <person name="Andreopoulos B."/>
            <person name="Baker S."/>
            <person name="Barry K."/>
            <person name="Bills G."/>
            <person name="Bluhm B."/>
            <person name="Cannon C."/>
            <person name="Castanera R."/>
            <person name="Culley D."/>
            <person name="Daum C."/>
            <person name="Ezra D."/>
            <person name="Gonzalez J."/>
            <person name="Henrissat B."/>
            <person name="Kuo A."/>
            <person name="Liang C."/>
            <person name="Lipzen A."/>
            <person name="Lutzoni F."/>
            <person name="Magnuson J."/>
            <person name="Mondo S."/>
            <person name="Nolan M."/>
            <person name="Ohm R."/>
            <person name="Pangilinan J."/>
            <person name="Park H.-J."/>
            <person name="Ramirez L."/>
            <person name="Alfaro M."/>
            <person name="Sun H."/>
            <person name="Tritt A."/>
            <person name="Yoshinaga Y."/>
            <person name="Zwiers L.-H."/>
            <person name="Turgeon B."/>
            <person name="Goodwin S."/>
            <person name="Spatafora J."/>
            <person name="Crous P."/>
            <person name="Grigoriev I."/>
        </authorList>
    </citation>
    <scope>NUCLEOTIDE SEQUENCE</scope>
    <source>
        <strain evidence="2">CBS 262.69</strain>
    </source>
</reference>
<dbReference type="InterPro" id="IPR036397">
    <property type="entry name" value="RNaseH_sf"/>
</dbReference>
<dbReference type="AlphaFoldDB" id="A0A6G1HRA3"/>
<evidence type="ECO:0000256" key="1">
    <source>
        <dbReference type="SAM" id="MobiDB-lite"/>
    </source>
</evidence>
<feature type="non-terminal residue" evidence="2">
    <location>
        <position position="1"/>
    </location>
</feature>
<dbReference type="Gene3D" id="3.30.420.10">
    <property type="entry name" value="Ribonuclease H-like superfamily/Ribonuclease H"/>
    <property type="match status" value="1"/>
</dbReference>
<accession>A0A6G1HRA3</accession>
<gene>
    <name evidence="2" type="ORF">EJ06DRAFT_480499</name>
</gene>
<evidence type="ECO:0000313" key="2">
    <source>
        <dbReference type="EMBL" id="KAF2398550.1"/>
    </source>
</evidence>
<sequence>NHLQNDWAQFLPAAEFAANNAESSTTDVSPFFANYGQNPRIGFEESLGPSDAVAEVNRLVEKMKKLDEHLYESMLISQALHEVSAKRHRRPAENTKSEIWSSSMPSTSAHIDAQRSWTITH</sequence>
<dbReference type="GO" id="GO:0003676">
    <property type="term" value="F:nucleic acid binding"/>
    <property type="evidence" value="ECO:0007669"/>
    <property type="project" value="InterPro"/>
</dbReference>